<reference evidence="4" key="1">
    <citation type="submission" date="2014-09" db="EMBL/GenBank/DDBJ databases">
        <authorList>
            <person name="Magalhaes I.L.F."/>
            <person name="Oliveira U."/>
            <person name="Santos F.R."/>
            <person name="Vidigal T.H.D.A."/>
            <person name="Brescovit A.D."/>
            <person name="Santos A.J."/>
        </authorList>
    </citation>
    <scope>NUCLEOTIDE SEQUENCE</scope>
    <source>
        <tissue evidence="4">Shoot tissue taken approximately 20 cm above the soil surface</tissue>
    </source>
</reference>
<dbReference type="PANTHER" id="PTHR47926:SF516">
    <property type="entry name" value="SMK1"/>
    <property type="match status" value="1"/>
</dbReference>
<name>A0A0A8XSN7_ARUDO</name>
<dbReference type="InterPro" id="IPR046960">
    <property type="entry name" value="PPR_At4g14850-like_plant"/>
</dbReference>
<dbReference type="EMBL" id="GBRH01281014">
    <property type="protein sequence ID" value="JAD16881.1"/>
    <property type="molecule type" value="Transcribed_RNA"/>
</dbReference>
<dbReference type="GO" id="GO:0003723">
    <property type="term" value="F:RNA binding"/>
    <property type="evidence" value="ECO:0007669"/>
    <property type="project" value="InterPro"/>
</dbReference>
<reference evidence="4" key="2">
    <citation type="journal article" date="2015" name="Data Brief">
        <title>Shoot transcriptome of the giant reed, Arundo donax.</title>
        <authorList>
            <person name="Barrero R.A."/>
            <person name="Guerrero F.D."/>
            <person name="Moolhuijzen P."/>
            <person name="Goolsby J.A."/>
            <person name="Tidwell J."/>
            <person name="Bellgard S.E."/>
            <person name="Bellgard M.I."/>
        </authorList>
    </citation>
    <scope>NUCLEOTIDE SEQUENCE</scope>
    <source>
        <tissue evidence="4">Shoot tissue taken approximately 20 cm above the soil surface</tissue>
    </source>
</reference>
<accession>A0A0A8XSN7</accession>
<dbReference type="Pfam" id="PF13041">
    <property type="entry name" value="PPR_2"/>
    <property type="match status" value="1"/>
</dbReference>
<dbReference type="AlphaFoldDB" id="A0A0A8XSN7"/>
<evidence type="ECO:0000256" key="2">
    <source>
        <dbReference type="ARBA" id="ARBA00022946"/>
    </source>
</evidence>
<dbReference type="Gene3D" id="1.25.40.10">
    <property type="entry name" value="Tetratricopeptide repeat domain"/>
    <property type="match status" value="1"/>
</dbReference>
<dbReference type="GO" id="GO:0009451">
    <property type="term" value="P:RNA modification"/>
    <property type="evidence" value="ECO:0007669"/>
    <property type="project" value="InterPro"/>
</dbReference>
<keyword evidence="1" id="KW-0677">Repeat</keyword>
<proteinExistence type="predicted"/>
<dbReference type="InterPro" id="IPR002885">
    <property type="entry name" value="PPR_rpt"/>
</dbReference>
<protein>
    <recommendedName>
        <fullName evidence="5">Pentatricopeptide repeat-containing protein</fullName>
    </recommendedName>
</protein>
<evidence type="ECO:0000256" key="3">
    <source>
        <dbReference type="PROSITE-ProRule" id="PRU00708"/>
    </source>
</evidence>
<dbReference type="PROSITE" id="PS51375">
    <property type="entry name" value="PPR"/>
    <property type="match status" value="1"/>
</dbReference>
<keyword evidence="2" id="KW-0809">Transit peptide</keyword>
<feature type="repeat" description="PPR" evidence="3">
    <location>
        <begin position="50"/>
        <end position="84"/>
    </location>
</feature>
<dbReference type="InterPro" id="IPR011990">
    <property type="entry name" value="TPR-like_helical_dom_sf"/>
</dbReference>
<sequence length="143" mass="15508">MKGREIHGSMLRCLAFDSDVTIGNVLVDMYAKGGCVDASQAVFTGMMERNVVSWSTLISCYGIHGMGEETLRVYMEMLSQGPNCITFTSILSSCSHSGLVTDGQWIFELMTKVHGVEATADHYECMVGLLGGVLEPSKKLLSS</sequence>
<evidence type="ECO:0000313" key="4">
    <source>
        <dbReference type="EMBL" id="JAD16881.1"/>
    </source>
</evidence>
<organism evidence="4">
    <name type="scientific">Arundo donax</name>
    <name type="common">Giant reed</name>
    <name type="synonym">Donax arundinaceus</name>
    <dbReference type="NCBI Taxonomy" id="35708"/>
    <lineage>
        <taxon>Eukaryota</taxon>
        <taxon>Viridiplantae</taxon>
        <taxon>Streptophyta</taxon>
        <taxon>Embryophyta</taxon>
        <taxon>Tracheophyta</taxon>
        <taxon>Spermatophyta</taxon>
        <taxon>Magnoliopsida</taxon>
        <taxon>Liliopsida</taxon>
        <taxon>Poales</taxon>
        <taxon>Poaceae</taxon>
        <taxon>PACMAD clade</taxon>
        <taxon>Arundinoideae</taxon>
        <taxon>Arundineae</taxon>
        <taxon>Arundo</taxon>
    </lineage>
</organism>
<evidence type="ECO:0000256" key="1">
    <source>
        <dbReference type="ARBA" id="ARBA00022737"/>
    </source>
</evidence>
<dbReference type="PANTHER" id="PTHR47926">
    <property type="entry name" value="PENTATRICOPEPTIDE REPEAT-CONTAINING PROTEIN"/>
    <property type="match status" value="1"/>
</dbReference>
<dbReference type="FunFam" id="1.25.40.10:FF:000031">
    <property type="entry name" value="Pentatricopeptide repeat-containing protein mitochondrial"/>
    <property type="match status" value="1"/>
</dbReference>
<dbReference type="NCBIfam" id="TIGR00756">
    <property type="entry name" value="PPR"/>
    <property type="match status" value="1"/>
</dbReference>
<evidence type="ECO:0008006" key="5">
    <source>
        <dbReference type="Google" id="ProtNLM"/>
    </source>
</evidence>